<gene>
    <name evidence="7" type="ORF">CcCBS67573_g02853</name>
</gene>
<evidence type="ECO:0000256" key="3">
    <source>
        <dbReference type="ARBA" id="ARBA00023295"/>
    </source>
</evidence>
<organism evidence="7 8">
    <name type="scientific">Chytriomyces confervae</name>
    <dbReference type="NCBI Taxonomy" id="246404"/>
    <lineage>
        <taxon>Eukaryota</taxon>
        <taxon>Fungi</taxon>
        <taxon>Fungi incertae sedis</taxon>
        <taxon>Chytridiomycota</taxon>
        <taxon>Chytridiomycota incertae sedis</taxon>
        <taxon>Chytridiomycetes</taxon>
        <taxon>Chytridiales</taxon>
        <taxon>Chytriomycetaceae</taxon>
        <taxon>Chytriomyces</taxon>
    </lineage>
</organism>
<accession>A0A507FI45</accession>
<reference evidence="7 8" key="1">
    <citation type="journal article" date="2019" name="Sci. Rep.">
        <title>Comparative genomics of chytrid fungi reveal insights into the obligate biotrophic and pathogenic lifestyle of Synchytrium endobioticum.</title>
        <authorList>
            <person name="van de Vossenberg B.T.L.H."/>
            <person name="Warris S."/>
            <person name="Nguyen H.D.T."/>
            <person name="van Gent-Pelzer M.P.E."/>
            <person name="Joly D.L."/>
            <person name="van de Geest H.C."/>
            <person name="Bonants P.J.M."/>
            <person name="Smith D.S."/>
            <person name="Levesque C.A."/>
            <person name="van der Lee T.A.J."/>
        </authorList>
    </citation>
    <scope>NUCLEOTIDE SEQUENCE [LARGE SCALE GENOMIC DNA]</scope>
    <source>
        <strain evidence="7 8">CBS 675.73</strain>
    </source>
</reference>
<dbReference type="AlphaFoldDB" id="A0A507FI45"/>
<feature type="chain" id="PRO_5021457229" evidence="5">
    <location>
        <begin position="18"/>
        <end position="463"/>
    </location>
</feature>
<protein>
    <submittedName>
        <fullName evidence="7">Mannan endo-1,4-beta-mannosidase</fullName>
    </submittedName>
</protein>
<dbReference type="Pfam" id="PF02156">
    <property type="entry name" value="Glyco_hydro_26"/>
    <property type="match status" value="1"/>
</dbReference>
<dbReference type="InterPro" id="IPR017853">
    <property type="entry name" value="GH"/>
</dbReference>
<dbReference type="OrthoDB" id="428177at2759"/>
<dbReference type="InterPro" id="IPR022790">
    <property type="entry name" value="GH26_dom"/>
</dbReference>
<evidence type="ECO:0000313" key="8">
    <source>
        <dbReference type="Proteomes" id="UP000320333"/>
    </source>
</evidence>
<sequence>MKLTLLTAIYTIAQVSALAPLEPPLGKVLLGAWYDRNLTDTPVAVNARINYKPLAFFQTDVDFSSTLKPWTAPSVVIPQFLRQLNETQTDAIAYLTVYPFQGFANITDAQLQDMANRLNQMVDAGHSVLLRFASEMNGNWFTYGQDPIGFIASWKRCITFWRNALGEKKNKVAFVWSPNSGNGYPFPGGEYAINVNGTDQATLDNLKVMDTNQNGILDYLDDPYMPYYPGDEYVDWVGMSIYHYGKEWKWVDNVVPEADKFEHYLQGNPTNGNSSGYYPFYSFFSGPSGCVSNITNEVVSRGNKPLLISETAATFHFAYLNVSSTANPNNCSVPYCQSTATRLDIKRAWWRSFLNQNFVDKFPMMKAISTFEFIKEEELTWRDFTMFGPAPNPYGDTEESVAQATAVVNGFTADAQAGMFPFLVYANAVQTTGAVAATKTSSAASRHFFKCLVEMVGLVFSLI</sequence>
<evidence type="ECO:0000259" key="6">
    <source>
        <dbReference type="PROSITE" id="PS51764"/>
    </source>
</evidence>
<dbReference type="SUPFAM" id="SSF51445">
    <property type="entry name" value="(Trans)glycosidases"/>
    <property type="match status" value="1"/>
</dbReference>
<dbReference type="GO" id="GO:0006080">
    <property type="term" value="P:substituted mannan metabolic process"/>
    <property type="evidence" value="ECO:0007669"/>
    <property type="project" value="InterPro"/>
</dbReference>
<keyword evidence="8" id="KW-1185">Reference proteome</keyword>
<dbReference type="Proteomes" id="UP000320333">
    <property type="component" value="Unassembled WGS sequence"/>
</dbReference>
<evidence type="ECO:0000313" key="7">
    <source>
        <dbReference type="EMBL" id="TPX75882.1"/>
    </source>
</evidence>
<feature type="active site" description="Proton donor" evidence="4">
    <location>
        <position position="135"/>
    </location>
</feature>
<keyword evidence="2 4" id="KW-0378">Hydrolase</keyword>
<dbReference type="InterPro" id="IPR000805">
    <property type="entry name" value="Glyco_hydro_26"/>
</dbReference>
<feature type="domain" description="GH26" evidence="6">
    <location>
        <begin position="6"/>
        <end position="411"/>
    </location>
</feature>
<comment type="similarity">
    <text evidence="1 4">Belongs to the glycosyl hydrolase 26 family.</text>
</comment>
<evidence type="ECO:0000256" key="1">
    <source>
        <dbReference type="ARBA" id="ARBA00007754"/>
    </source>
</evidence>
<feature type="signal peptide" evidence="5">
    <location>
        <begin position="1"/>
        <end position="17"/>
    </location>
</feature>
<name>A0A507FI45_9FUNG</name>
<proteinExistence type="inferred from homology"/>
<dbReference type="PROSITE" id="PS51764">
    <property type="entry name" value="GH26"/>
    <property type="match status" value="1"/>
</dbReference>
<keyword evidence="5" id="KW-0732">Signal</keyword>
<evidence type="ECO:0000256" key="5">
    <source>
        <dbReference type="SAM" id="SignalP"/>
    </source>
</evidence>
<dbReference type="PANTHER" id="PTHR40079:SF4">
    <property type="entry name" value="GH26 DOMAIN-CONTAINING PROTEIN-RELATED"/>
    <property type="match status" value="1"/>
</dbReference>
<evidence type="ECO:0000256" key="2">
    <source>
        <dbReference type="ARBA" id="ARBA00022801"/>
    </source>
</evidence>
<dbReference type="PANTHER" id="PTHR40079">
    <property type="entry name" value="MANNAN ENDO-1,4-BETA-MANNOSIDASE E-RELATED"/>
    <property type="match status" value="1"/>
</dbReference>
<dbReference type="Gene3D" id="3.20.20.80">
    <property type="entry name" value="Glycosidases"/>
    <property type="match status" value="1"/>
</dbReference>
<dbReference type="GO" id="GO:0016985">
    <property type="term" value="F:mannan endo-1,4-beta-mannosidase activity"/>
    <property type="evidence" value="ECO:0007669"/>
    <property type="project" value="InterPro"/>
</dbReference>
<feature type="active site" description="Nucleophile" evidence="4">
    <location>
        <position position="310"/>
    </location>
</feature>
<keyword evidence="3 4" id="KW-0326">Glycosidase</keyword>
<dbReference type="EMBL" id="QEAP01000065">
    <property type="protein sequence ID" value="TPX75882.1"/>
    <property type="molecule type" value="Genomic_DNA"/>
</dbReference>
<comment type="caution">
    <text evidence="7">The sequence shown here is derived from an EMBL/GenBank/DDBJ whole genome shotgun (WGS) entry which is preliminary data.</text>
</comment>
<evidence type="ECO:0000256" key="4">
    <source>
        <dbReference type="PROSITE-ProRule" id="PRU01100"/>
    </source>
</evidence>